<dbReference type="AlphaFoldDB" id="A0A1Q6RAL6"/>
<evidence type="ECO:0000313" key="2">
    <source>
        <dbReference type="Proteomes" id="UP000186777"/>
    </source>
</evidence>
<dbReference type="InterPro" id="IPR027417">
    <property type="entry name" value="P-loop_NTPase"/>
</dbReference>
<accession>A0A1Q6RAL6</accession>
<protein>
    <recommendedName>
        <fullName evidence="3">AAA family ATPase</fullName>
    </recommendedName>
</protein>
<dbReference type="Proteomes" id="UP000186777">
    <property type="component" value="Unassembled WGS sequence"/>
</dbReference>
<dbReference type="SUPFAM" id="SSF52540">
    <property type="entry name" value="P-loop containing nucleoside triphosphate hydrolases"/>
    <property type="match status" value="1"/>
</dbReference>
<dbReference type="EMBL" id="MNTG01000001">
    <property type="protein sequence ID" value="OLA39360.1"/>
    <property type="molecule type" value="Genomic_DNA"/>
</dbReference>
<evidence type="ECO:0008006" key="3">
    <source>
        <dbReference type="Google" id="ProtNLM"/>
    </source>
</evidence>
<sequence>MSLFNRAERKKAFLKIAITGVSGSGKTYSALQLAQGLGGKIAMIDTENGSGELYSSLCDYDVAPMSAPFSPEKYIEYIHEAEQAGYSVLIIDSLSHAWAGEGGLLEFVDKKAAASRSGNSFAAWKDATPKQNRLIDAILQSKMDIIVCMRSKQAYEIIENDRGKKMPTKMGLAPIQRDGLEYEFTIMFDIGIERHMATATKDRTGMFKDWCDVISPQVGEMIRTWSNGGADVTEDGYVKIEQEKVMVRTRNGLTDIVTLSYEQMQQLLASSKYALAHKAIRERVDNIDAMQEEERR</sequence>
<gene>
    <name evidence="1" type="ORF">BHW43_00230</name>
</gene>
<comment type="caution">
    <text evidence="1">The sequence shown here is derived from an EMBL/GenBank/DDBJ whole genome shotgun (WGS) entry which is preliminary data.</text>
</comment>
<dbReference type="RefSeq" id="WP_303679070.1">
    <property type="nucleotide sequence ID" value="NZ_DAWCKH010000019.1"/>
</dbReference>
<name>A0A1Q6RAL6_9FIRM</name>
<evidence type="ECO:0000313" key="1">
    <source>
        <dbReference type="EMBL" id="OLA39360.1"/>
    </source>
</evidence>
<organism evidence="1 2">
    <name type="scientific">Phascolarctobacterium succinatutens</name>
    <dbReference type="NCBI Taxonomy" id="626940"/>
    <lineage>
        <taxon>Bacteria</taxon>
        <taxon>Bacillati</taxon>
        <taxon>Bacillota</taxon>
        <taxon>Negativicutes</taxon>
        <taxon>Acidaminococcales</taxon>
        <taxon>Acidaminococcaceae</taxon>
        <taxon>Phascolarctobacterium</taxon>
    </lineage>
</organism>
<dbReference type="Pfam" id="PF13479">
    <property type="entry name" value="AAA_24"/>
    <property type="match status" value="1"/>
</dbReference>
<dbReference type="Gene3D" id="3.40.50.300">
    <property type="entry name" value="P-loop containing nucleotide triphosphate hydrolases"/>
    <property type="match status" value="1"/>
</dbReference>
<proteinExistence type="predicted"/>
<dbReference type="STRING" id="626940.BHW43_00230"/>
<reference evidence="1 2" key="1">
    <citation type="journal article" date="2016" name="Nat. Biotechnol.">
        <title>Measurement of bacterial replication rates in microbial communities.</title>
        <authorList>
            <person name="Brown C.T."/>
            <person name="Olm M.R."/>
            <person name="Thomas B.C."/>
            <person name="Banfield J.F."/>
        </authorList>
    </citation>
    <scope>NUCLEOTIDE SEQUENCE [LARGE SCALE GENOMIC DNA]</scope>
    <source>
        <strain evidence="1">46_33</strain>
    </source>
</reference>